<feature type="non-terminal residue" evidence="2">
    <location>
        <position position="167"/>
    </location>
</feature>
<feature type="compositionally biased region" description="Low complexity" evidence="1">
    <location>
        <begin position="80"/>
        <end position="110"/>
    </location>
</feature>
<feature type="non-terminal residue" evidence="2">
    <location>
        <position position="1"/>
    </location>
</feature>
<reference evidence="2" key="1">
    <citation type="submission" date="2022-07" db="EMBL/GenBank/DDBJ databases">
        <title>Phylogenomic reconstructions and comparative analyses of Kickxellomycotina fungi.</title>
        <authorList>
            <person name="Reynolds N.K."/>
            <person name="Stajich J.E."/>
            <person name="Barry K."/>
            <person name="Grigoriev I.V."/>
            <person name="Crous P."/>
            <person name="Smith M.E."/>
        </authorList>
    </citation>
    <scope>NUCLEOTIDE SEQUENCE</scope>
    <source>
        <strain evidence="2">RSA 1196</strain>
    </source>
</reference>
<comment type="caution">
    <text evidence="2">The sequence shown here is derived from an EMBL/GenBank/DDBJ whole genome shotgun (WGS) entry which is preliminary data.</text>
</comment>
<evidence type="ECO:0000313" key="2">
    <source>
        <dbReference type="EMBL" id="KAJ1952763.1"/>
    </source>
</evidence>
<name>A0A9W8E4K7_9FUNG</name>
<organism evidence="2 3">
    <name type="scientific">Dispira parvispora</name>
    <dbReference type="NCBI Taxonomy" id="1520584"/>
    <lineage>
        <taxon>Eukaryota</taxon>
        <taxon>Fungi</taxon>
        <taxon>Fungi incertae sedis</taxon>
        <taxon>Zoopagomycota</taxon>
        <taxon>Kickxellomycotina</taxon>
        <taxon>Dimargaritomycetes</taxon>
        <taxon>Dimargaritales</taxon>
        <taxon>Dimargaritaceae</taxon>
        <taxon>Dispira</taxon>
    </lineage>
</organism>
<feature type="compositionally biased region" description="Polar residues" evidence="1">
    <location>
        <begin position="49"/>
        <end position="63"/>
    </location>
</feature>
<proteinExistence type="predicted"/>
<gene>
    <name evidence="2" type="ORF">IWQ62_006151</name>
</gene>
<dbReference type="Proteomes" id="UP001150925">
    <property type="component" value="Unassembled WGS sequence"/>
</dbReference>
<evidence type="ECO:0000256" key="1">
    <source>
        <dbReference type="SAM" id="MobiDB-lite"/>
    </source>
</evidence>
<keyword evidence="3" id="KW-1185">Reference proteome</keyword>
<protein>
    <submittedName>
        <fullName evidence="2">Uncharacterized protein</fullName>
    </submittedName>
</protein>
<accession>A0A9W8E4K7</accession>
<dbReference type="EMBL" id="JANBPY010003089">
    <property type="protein sequence ID" value="KAJ1952763.1"/>
    <property type="molecule type" value="Genomic_DNA"/>
</dbReference>
<evidence type="ECO:0000313" key="3">
    <source>
        <dbReference type="Proteomes" id="UP001150925"/>
    </source>
</evidence>
<sequence length="167" mass="18028">LKRMMAVEATFSNSTSTANVATQDNIKLVENLVPATSSGSTVAGEESESNLTESVAQTTGRQSFTKEGRLRLRKWSNAVSRRMSLSSSRSSTPRVAPSPEPASNASSRASFVERRKPDSPFSPPPTQSYSLWFCCGGILPFNRTVRSSARLHTIEEDGANTSEDPVA</sequence>
<dbReference type="AlphaFoldDB" id="A0A9W8E4K7"/>
<feature type="region of interest" description="Disordered" evidence="1">
    <location>
        <begin position="36"/>
        <end position="124"/>
    </location>
</feature>